<gene>
    <name evidence="2" type="ORF">N8I74_02980</name>
</gene>
<keyword evidence="1" id="KW-0732">Signal</keyword>
<evidence type="ECO:0000313" key="2">
    <source>
        <dbReference type="EMBL" id="UXY15999.1"/>
    </source>
</evidence>
<feature type="chain" id="PRO_5046722277" evidence="1">
    <location>
        <begin position="23"/>
        <end position="178"/>
    </location>
</feature>
<feature type="signal peptide" evidence="1">
    <location>
        <begin position="1"/>
        <end position="22"/>
    </location>
</feature>
<organism evidence="2 3">
    <name type="scientific">Chitiniphilus purpureus</name>
    <dbReference type="NCBI Taxonomy" id="2981137"/>
    <lineage>
        <taxon>Bacteria</taxon>
        <taxon>Pseudomonadati</taxon>
        <taxon>Pseudomonadota</taxon>
        <taxon>Betaproteobacteria</taxon>
        <taxon>Neisseriales</taxon>
        <taxon>Chitinibacteraceae</taxon>
        <taxon>Chitiniphilus</taxon>
    </lineage>
</organism>
<dbReference type="Proteomes" id="UP001061302">
    <property type="component" value="Chromosome"/>
</dbReference>
<dbReference type="Pfam" id="PF11659">
    <property type="entry name" value="DUF3261"/>
    <property type="match status" value="1"/>
</dbReference>
<evidence type="ECO:0000256" key="1">
    <source>
        <dbReference type="SAM" id="SignalP"/>
    </source>
</evidence>
<keyword evidence="3" id="KW-1185">Reference proteome</keyword>
<accession>A0ABY6DNP4</accession>
<evidence type="ECO:0000313" key="3">
    <source>
        <dbReference type="Proteomes" id="UP001061302"/>
    </source>
</evidence>
<sequence length="178" mass="18867">MRLGELSIALAGWLLAGCAALAPSPAPWPVPPAALGERLAEQRLVLTRQGGHHALEAVVQVRADRLRIIGNALALRLFTLDYDGRRISQGPGAGLPAGLTPARIVNDFLAVHTPLAALRQALPAGWQADEAAGVRTVRNAQGAVELVVRYRDGDPWHGATLQALSGGYRLAIESEDVR</sequence>
<dbReference type="PROSITE" id="PS51257">
    <property type="entry name" value="PROKAR_LIPOPROTEIN"/>
    <property type="match status" value="1"/>
</dbReference>
<dbReference type="RefSeq" id="WP_263125436.1">
    <property type="nucleotide sequence ID" value="NZ_CP106753.1"/>
</dbReference>
<reference evidence="2" key="1">
    <citation type="submission" date="2022-10" db="EMBL/GenBank/DDBJ databases">
        <title>Chitiniphilus purpureus sp. nov., a novel chitin-degrading bacterium isolated from crawfish pond sediment.</title>
        <authorList>
            <person name="Li K."/>
        </authorList>
    </citation>
    <scope>NUCLEOTIDE SEQUENCE</scope>
    <source>
        <strain evidence="2">CD1</strain>
    </source>
</reference>
<proteinExistence type="predicted"/>
<dbReference type="EMBL" id="CP106753">
    <property type="protein sequence ID" value="UXY15999.1"/>
    <property type="molecule type" value="Genomic_DNA"/>
</dbReference>
<dbReference type="InterPro" id="IPR021675">
    <property type="entry name" value="DUF3261"/>
</dbReference>
<protein>
    <submittedName>
        <fullName evidence="2">DUF3261 domain-containing protein</fullName>
    </submittedName>
</protein>
<name>A0ABY6DNP4_9NEIS</name>